<name>A0ABT0UCL9_9BACT</name>
<protein>
    <recommendedName>
        <fullName evidence="3">Secreted protein</fullName>
    </recommendedName>
</protein>
<gene>
    <name evidence="1" type="ORF">NB063_28015</name>
</gene>
<sequence length="59" mass="6536">MKHLYVALFVGVMMVASGCSDSQSVNVAEDADAAAIEEYNRLNQEGIDMMEEDDTDYNE</sequence>
<organism evidence="1 2">
    <name type="scientific">Aporhodopirellula aestuarii</name>
    <dbReference type="NCBI Taxonomy" id="2950107"/>
    <lineage>
        <taxon>Bacteria</taxon>
        <taxon>Pseudomonadati</taxon>
        <taxon>Planctomycetota</taxon>
        <taxon>Planctomycetia</taxon>
        <taxon>Pirellulales</taxon>
        <taxon>Pirellulaceae</taxon>
        <taxon>Aporhodopirellula</taxon>
    </lineage>
</organism>
<reference evidence="1 2" key="1">
    <citation type="journal article" date="2022" name="Syst. Appl. Microbiol.">
        <title>Rhodopirellula aestuarii sp. nov., a novel member of the genus Rhodopirellula isolated from brackish sediments collected in the Tagus River estuary, Portugal.</title>
        <authorList>
            <person name="Vitorino I.R."/>
            <person name="Klimek D."/>
            <person name="Calusinska M."/>
            <person name="Lobo-da-Cunha A."/>
            <person name="Vasconcelos V."/>
            <person name="Lage O.M."/>
        </authorList>
    </citation>
    <scope>NUCLEOTIDE SEQUENCE [LARGE SCALE GENOMIC DNA]</scope>
    <source>
        <strain evidence="1 2">ICT_H3.1</strain>
    </source>
</reference>
<keyword evidence="2" id="KW-1185">Reference proteome</keyword>
<dbReference type="EMBL" id="JAMQBK010000086">
    <property type="protein sequence ID" value="MCM2374484.1"/>
    <property type="molecule type" value="Genomic_DNA"/>
</dbReference>
<comment type="caution">
    <text evidence="1">The sequence shown here is derived from an EMBL/GenBank/DDBJ whole genome shotgun (WGS) entry which is preliminary data.</text>
</comment>
<proteinExistence type="predicted"/>
<dbReference type="Proteomes" id="UP001202961">
    <property type="component" value="Unassembled WGS sequence"/>
</dbReference>
<evidence type="ECO:0008006" key="3">
    <source>
        <dbReference type="Google" id="ProtNLM"/>
    </source>
</evidence>
<dbReference type="PROSITE" id="PS51257">
    <property type="entry name" value="PROKAR_LIPOPROTEIN"/>
    <property type="match status" value="1"/>
</dbReference>
<dbReference type="RefSeq" id="WP_250932373.1">
    <property type="nucleotide sequence ID" value="NZ_JAMQBK010000086.1"/>
</dbReference>
<evidence type="ECO:0000313" key="2">
    <source>
        <dbReference type="Proteomes" id="UP001202961"/>
    </source>
</evidence>
<accession>A0ABT0UCL9</accession>
<evidence type="ECO:0000313" key="1">
    <source>
        <dbReference type="EMBL" id="MCM2374484.1"/>
    </source>
</evidence>